<dbReference type="AlphaFoldDB" id="A0A6J4KQ71"/>
<accession>A0A6J4KQ71</accession>
<sequence length="55" mass="6146">GWYSKPMPTFSATLALVRRELWPVTISSTSGAKSDMVEIPRVLFERLMDTLAFAA</sequence>
<gene>
    <name evidence="1" type="ORF">AVDCRST_MAG93-5293</name>
</gene>
<name>A0A6J4KQ71_9CHLR</name>
<organism evidence="1">
    <name type="scientific">uncultured Chloroflexia bacterium</name>
    <dbReference type="NCBI Taxonomy" id="1672391"/>
    <lineage>
        <taxon>Bacteria</taxon>
        <taxon>Bacillati</taxon>
        <taxon>Chloroflexota</taxon>
        <taxon>Chloroflexia</taxon>
        <taxon>environmental samples</taxon>
    </lineage>
</organism>
<reference evidence="1" key="1">
    <citation type="submission" date="2020-02" db="EMBL/GenBank/DDBJ databases">
        <authorList>
            <person name="Meier V. D."/>
        </authorList>
    </citation>
    <scope>NUCLEOTIDE SEQUENCE</scope>
    <source>
        <strain evidence="1">AVDCRST_MAG93</strain>
    </source>
</reference>
<dbReference type="EMBL" id="CADCTR010001783">
    <property type="protein sequence ID" value="CAA9312165.1"/>
    <property type="molecule type" value="Genomic_DNA"/>
</dbReference>
<feature type="non-terminal residue" evidence="1">
    <location>
        <position position="1"/>
    </location>
</feature>
<proteinExistence type="predicted"/>
<protein>
    <submittedName>
        <fullName evidence="1">Uncharacterized protein</fullName>
    </submittedName>
</protein>
<evidence type="ECO:0000313" key="1">
    <source>
        <dbReference type="EMBL" id="CAA9312165.1"/>
    </source>
</evidence>